<proteinExistence type="predicted"/>
<comment type="caution">
    <text evidence="1">The sequence shown here is derived from an EMBL/GenBank/DDBJ whole genome shotgun (WGS) entry which is preliminary data.</text>
</comment>
<evidence type="ECO:0000313" key="2">
    <source>
        <dbReference type="Proteomes" id="UP000241868"/>
    </source>
</evidence>
<sequence length="62" mass="6628">MVESDESGMTAADTLRMMADARPLKESLGLHASGGCKKSYLPAKNLSLPYPTPESDRGHFGC</sequence>
<dbReference type="AlphaFoldDB" id="A0A2P7U0N9"/>
<keyword evidence="2" id="KW-1185">Reference proteome</keyword>
<accession>A0A2P7U0N9</accession>
<evidence type="ECO:0000313" key="1">
    <source>
        <dbReference type="EMBL" id="PSJ80542.1"/>
    </source>
</evidence>
<gene>
    <name evidence="1" type="ORF">C7N83_05565</name>
</gene>
<dbReference type="Proteomes" id="UP000241868">
    <property type="component" value="Unassembled WGS sequence"/>
</dbReference>
<organism evidence="1 2">
    <name type="scientific">Neisseria iguanae</name>
    <dbReference type="NCBI Taxonomy" id="90242"/>
    <lineage>
        <taxon>Bacteria</taxon>
        <taxon>Pseudomonadati</taxon>
        <taxon>Pseudomonadota</taxon>
        <taxon>Betaproteobacteria</taxon>
        <taxon>Neisseriales</taxon>
        <taxon>Neisseriaceae</taxon>
        <taxon>Neisseria</taxon>
    </lineage>
</organism>
<reference evidence="1 2" key="1">
    <citation type="submission" date="2018-03" db="EMBL/GenBank/DDBJ databases">
        <title>Neisseria weixii sp. nov., isolated from the intestinal contents of Tibetan Plateau pika (Ochotona curzoniae) in Yushu, Qinghai Province, China.</title>
        <authorList>
            <person name="Gui Z."/>
        </authorList>
    </citation>
    <scope>NUCLEOTIDE SEQUENCE [LARGE SCALE GENOMIC DNA]</scope>
    <source>
        <strain evidence="1 2">ATCC 51483</strain>
    </source>
</reference>
<protein>
    <submittedName>
        <fullName evidence="1">Uncharacterized protein</fullName>
    </submittedName>
</protein>
<name>A0A2P7U0N9_9NEIS</name>
<dbReference type="EMBL" id="PXYY01000025">
    <property type="protein sequence ID" value="PSJ80542.1"/>
    <property type="molecule type" value="Genomic_DNA"/>
</dbReference>